<keyword evidence="5 6" id="KW-0472">Membrane</keyword>
<evidence type="ECO:0000313" key="9">
    <source>
        <dbReference type="EMBL" id="KAK7246805.1"/>
    </source>
</evidence>
<dbReference type="EMBL" id="JAYWIO010000008">
    <property type="protein sequence ID" value="KAK7246805.1"/>
    <property type="molecule type" value="Genomic_DNA"/>
</dbReference>
<protein>
    <recommendedName>
        <fullName evidence="6">WAT1-related protein</fullName>
    </recommendedName>
</protein>
<feature type="transmembrane region" description="Helical" evidence="6">
    <location>
        <begin position="150"/>
        <end position="169"/>
    </location>
</feature>
<feature type="domain" description="EamA" evidence="8">
    <location>
        <begin position="53"/>
        <end position="194"/>
    </location>
</feature>
<evidence type="ECO:0000313" key="10">
    <source>
        <dbReference type="Proteomes" id="UP001372338"/>
    </source>
</evidence>
<name>A0AAN9EB09_CROPI</name>
<evidence type="ECO:0000256" key="2">
    <source>
        <dbReference type="ARBA" id="ARBA00007635"/>
    </source>
</evidence>
<evidence type="ECO:0000256" key="1">
    <source>
        <dbReference type="ARBA" id="ARBA00004141"/>
    </source>
</evidence>
<keyword evidence="10" id="KW-1185">Reference proteome</keyword>
<dbReference type="InterPro" id="IPR000620">
    <property type="entry name" value="EamA_dom"/>
</dbReference>
<feature type="region of interest" description="Disordered" evidence="7">
    <location>
        <begin position="241"/>
        <end position="261"/>
    </location>
</feature>
<keyword evidence="3 6" id="KW-0812">Transmembrane</keyword>
<keyword evidence="4 6" id="KW-1133">Transmembrane helix</keyword>
<comment type="similarity">
    <text evidence="2 6">Belongs to the drug/metabolite transporter (DMT) superfamily. Plant drug/metabolite exporter (P-DME) (TC 2.A.7.4) family.</text>
</comment>
<evidence type="ECO:0000259" key="8">
    <source>
        <dbReference type="Pfam" id="PF00892"/>
    </source>
</evidence>
<organism evidence="9 10">
    <name type="scientific">Crotalaria pallida</name>
    <name type="common">Smooth rattlebox</name>
    <name type="synonym">Crotalaria striata</name>
    <dbReference type="NCBI Taxonomy" id="3830"/>
    <lineage>
        <taxon>Eukaryota</taxon>
        <taxon>Viridiplantae</taxon>
        <taxon>Streptophyta</taxon>
        <taxon>Embryophyta</taxon>
        <taxon>Tracheophyta</taxon>
        <taxon>Spermatophyta</taxon>
        <taxon>Magnoliopsida</taxon>
        <taxon>eudicotyledons</taxon>
        <taxon>Gunneridae</taxon>
        <taxon>Pentapetalae</taxon>
        <taxon>rosids</taxon>
        <taxon>fabids</taxon>
        <taxon>Fabales</taxon>
        <taxon>Fabaceae</taxon>
        <taxon>Papilionoideae</taxon>
        <taxon>50 kb inversion clade</taxon>
        <taxon>genistoids sensu lato</taxon>
        <taxon>core genistoids</taxon>
        <taxon>Crotalarieae</taxon>
        <taxon>Crotalaria</taxon>
    </lineage>
</organism>
<evidence type="ECO:0000256" key="4">
    <source>
        <dbReference type="ARBA" id="ARBA00022989"/>
    </source>
</evidence>
<dbReference type="GO" id="GO:0022857">
    <property type="term" value="F:transmembrane transporter activity"/>
    <property type="evidence" value="ECO:0007669"/>
    <property type="project" value="InterPro"/>
</dbReference>
<gene>
    <name evidence="9" type="ORF">RIF29_41675</name>
</gene>
<accession>A0AAN9EB09</accession>
<dbReference type="AlphaFoldDB" id="A0AAN9EB09"/>
<sequence length="261" mass="28852">MVGTIIGIGGAMVMTFYKGIQLKIWSSHINLSGSHQQNSHVTTRKAELGRQVLGVVCAFGSSFSYAIWLIIQGLMSKDAKEYPSHYSSTALMCTMAAIQSTVFALCVEREWRQWKLGWNVRLLTVVYSGIVASGAMVIAIAWCVEKRGPLFVSIFSPLMLVLVVILASLTLAEKLYLGSVLGSALIVCGLYMVLWGKKKEAKMKSQPVPFQISLSQVVDLPPPNDDDKNDHINVNFPSYIAKDHQDSPTSTPQGHYYIHRK</sequence>
<evidence type="ECO:0000256" key="7">
    <source>
        <dbReference type="SAM" id="MobiDB-lite"/>
    </source>
</evidence>
<feature type="transmembrane region" description="Helical" evidence="6">
    <location>
        <begin position="125"/>
        <end position="143"/>
    </location>
</feature>
<feature type="transmembrane region" description="Helical" evidence="6">
    <location>
        <begin position="52"/>
        <end position="74"/>
    </location>
</feature>
<evidence type="ECO:0000256" key="6">
    <source>
        <dbReference type="RuleBase" id="RU363077"/>
    </source>
</evidence>
<dbReference type="PANTHER" id="PTHR31218">
    <property type="entry name" value="WAT1-RELATED PROTEIN"/>
    <property type="match status" value="1"/>
</dbReference>
<dbReference type="Pfam" id="PF00892">
    <property type="entry name" value="EamA"/>
    <property type="match status" value="1"/>
</dbReference>
<comment type="caution">
    <text evidence="9">The sequence shown here is derived from an EMBL/GenBank/DDBJ whole genome shotgun (WGS) entry which is preliminary data.</text>
</comment>
<proteinExistence type="inferred from homology"/>
<dbReference type="InterPro" id="IPR037185">
    <property type="entry name" value="EmrE-like"/>
</dbReference>
<dbReference type="Proteomes" id="UP001372338">
    <property type="component" value="Unassembled WGS sequence"/>
</dbReference>
<comment type="caution">
    <text evidence="6">Lacks conserved residue(s) required for the propagation of feature annotation.</text>
</comment>
<feature type="transmembrane region" description="Helical" evidence="6">
    <location>
        <begin position="175"/>
        <end position="194"/>
    </location>
</feature>
<dbReference type="InterPro" id="IPR030184">
    <property type="entry name" value="WAT1-related"/>
</dbReference>
<reference evidence="9 10" key="1">
    <citation type="submission" date="2024-01" db="EMBL/GenBank/DDBJ databases">
        <title>The genomes of 5 underutilized Papilionoideae crops provide insights into root nodulation and disease resistanc.</title>
        <authorList>
            <person name="Yuan L."/>
        </authorList>
    </citation>
    <scope>NUCLEOTIDE SEQUENCE [LARGE SCALE GENOMIC DNA]</scope>
    <source>
        <strain evidence="9">ZHUSHIDOU_FW_LH</strain>
        <tissue evidence="9">Leaf</tissue>
    </source>
</reference>
<evidence type="ECO:0000256" key="3">
    <source>
        <dbReference type="ARBA" id="ARBA00022692"/>
    </source>
</evidence>
<evidence type="ECO:0000256" key="5">
    <source>
        <dbReference type="ARBA" id="ARBA00023136"/>
    </source>
</evidence>
<dbReference type="GO" id="GO:0016020">
    <property type="term" value="C:membrane"/>
    <property type="evidence" value="ECO:0007669"/>
    <property type="project" value="UniProtKB-SubCell"/>
</dbReference>
<dbReference type="SUPFAM" id="SSF103481">
    <property type="entry name" value="Multidrug resistance efflux transporter EmrE"/>
    <property type="match status" value="1"/>
</dbReference>
<comment type="subcellular location">
    <subcellularLocation>
        <location evidence="1 6">Membrane</location>
        <topology evidence="1 6">Multi-pass membrane protein</topology>
    </subcellularLocation>
</comment>